<dbReference type="PANTHER" id="PTHR43053">
    <property type="entry name" value="GLYCOSIDASE FAMILY 31"/>
    <property type="match status" value="1"/>
</dbReference>
<dbReference type="AlphaFoldDB" id="A0A226F3R7"/>
<organism evidence="7 8">
    <name type="scientific">Folsomia candida</name>
    <name type="common">Springtail</name>
    <dbReference type="NCBI Taxonomy" id="158441"/>
    <lineage>
        <taxon>Eukaryota</taxon>
        <taxon>Metazoa</taxon>
        <taxon>Ecdysozoa</taxon>
        <taxon>Arthropoda</taxon>
        <taxon>Hexapoda</taxon>
        <taxon>Collembola</taxon>
        <taxon>Entomobryomorpha</taxon>
        <taxon>Isotomoidea</taxon>
        <taxon>Isotomidae</taxon>
        <taxon>Proisotominae</taxon>
        <taxon>Folsomia</taxon>
    </lineage>
</organism>
<protein>
    <submittedName>
        <fullName evidence="7">SITS-binding protein</fullName>
    </submittedName>
</protein>
<evidence type="ECO:0000259" key="6">
    <source>
        <dbReference type="Pfam" id="PF21365"/>
    </source>
</evidence>
<comment type="similarity">
    <text evidence="1 2">Belongs to the glycosyl hydrolase 31 family.</text>
</comment>
<dbReference type="GO" id="GO:0004553">
    <property type="term" value="F:hydrolase activity, hydrolyzing O-glycosyl compounds"/>
    <property type="evidence" value="ECO:0007669"/>
    <property type="project" value="InterPro"/>
</dbReference>
<name>A0A226F3R7_FOLCA</name>
<proteinExistence type="inferred from homology"/>
<dbReference type="STRING" id="158441.A0A226F3R7"/>
<feature type="domain" description="Glycoside hydrolase family 31 TIM barrel" evidence="5">
    <location>
        <begin position="557"/>
        <end position="698"/>
    </location>
</feature>
<feature type="region of interest" description="Disordered" evidence="3">
    <location>
        <begin position="61"/>
        <end position="146"/>
    </location>
</feature>
<dbReference type="Pfam" id="PF01055">
    <property type="entry name" value="Glyco_hydro_31_2nd"/>
    <property type="match status" value="1"/>
</dbReference>
<dbReference type="OMA" id="PFHCLED"/>
<dbReference type="SUPFAM" id="SSF51011">
    <property type="entry name" value="Glycosyl hydrolase domain"/>
    <property type="match status" value="1"/>
</dbReference>
<evidence type="ECO:0000256" key="3">
    <source>
        <dbReference type="SAM" id="MobiDB-lite"/>
    </source>
</evidence>
<keyword evidence="4" id="KW-1133">Transmembrane helix</keyword>
<dbReference type="CDD" id="cd06592">
    <property type="entry name" value="GH31_NET37"/>
    <property type="match status" value="1"/>
</dbReference>
<evidence type="ECO:0000256" key="4">
    <source>
        <dbReference type="SAM" id="Phobius"/>
    </source>
</evidence>
<sequence>MEDDGEAQPPLSEMLSRDGRRNSISMPQGLDLQLLLKIAEHSWQTKPPINSSFDDLVEAGGIRVPDACPSPLPPARRRIGQVTGPSKSGLNYEPVHSESEEISDLDMSETESPVSSHPVPSGRVRVGISLDPKGRSTKKTKKKGELDDDTEICLKPLATRRNSGIIPLKIADSNFLKSDPDGDTTDEDVDNKGDSPVQQNGGNKFTKIFKDKLNSVPIPKIFHKRKPKEYKLQVFVAILFLTIILLVGSIYVIHQEKELQKSYFDRIRFSHKDRRIRVSNEKGKDILTGILGANLAKKDKAWPCLKQDEKPGHTCLEWMNKARLYFRIKHQNLMDTGFSAAPNDSTAAPEGRASSLRCYEIYWEAINPDFKLKDCYSLGERGGGHFYGGGEIPGSDHWPLNKTSVPYSPFITGNRMTSESDTHFQWGRTLGRFFINSDGAAIQITEDTPLHVSINEDGDRKLCLGSRFEGYGNDPQENGQRNRQNGPTRPLHLNYTICTGENALETAELLADKDIWDGLKHEDLQVARLLAQSPIWRILPETINHGHFSEAALLNYTDRIASLHLSEGYILFDESWQQRIGDLAMDLTRFPTMDETLNITRRRGFKVALTIQPFFSTQSRNYEEGLYAGDNDDEIWLAEKNSDKKKVPALTQYKNWTSVAVLDCTKSSAQQWLEKKVSAVVDKYRIDALYVDLGTTYDLPKFYEFSKPLSSSDYYKDLFLKALRPIQHVRTIVVSSAVKLPKLPTFVSLSPTESSWEGLQSVIPNILTMGVAGYPFIIPGAIGGDFWPVGKSNASYRMSSEGSFRVPDRDLYIRWLELVHFLPVVQYSFLPSDYDQKVVDIATNMYFTRKNKLYPYIKKAIDQSLTTGLPVIRPLWMIDPTDATCLKISDEFSIGEDIIVAPVIRPGEVERDIYLPKGIWRNEMDGSPTKGEKWLHHYRVKENQIPFFTKMPGVGSYVLDN</sequence>
<keyword evidence="4" id="KW-0472">Membrane</keyword>
<dbReference type="EMBL" id="LNIX01000001">
    <property type="protein sequence ID" value="OXA64423.1"/>
    <property type="molecule type" value="Genomic_DNA"/>
</dbReference>
<dbReference type="InterPro" id="IPR017853">
    <property type="entry name" value="GH"/>
</dbReference>
<keyword evidence="8" id="KW-1185">Reference proteome</keyword>
<dbReference type="InterPro" id="IPR013780">
    <property type="entry name" value="Glyco_hydro_b"/>
</dbReference>
<evidence type="ECO:0000256" key="1">
    <source>
        <dbReference type="ARBA" id="ARBA00007806"/>
    </source>
</evidence>
<feature type="transmembrane region" description="Helical" evidence="4">
    <location>
        <begin position="232"/>
        <end position="253"/>
    </location>
</feature>
<feature type="region of interest" description="Disordered" evidence="3">
    <location>
        <begin position="1"/>
        <end position="25"/>
    </location>
</feature>
<evidence type="ECO:0000256" key="2">
    <source>
        <dbReference type="RuleBase" id="RU361185"/>
    </source>
</evidence>
<dbReference type="PANTHER" id="PTHR43053:SF6">
    <property type="entry name" value="SITS-BINDING PROTEIN"/>
    <property type="match status" value="1"/>
</dbReference>
<keyword evidence="2" id="KW-0326">Glycosidase</keyword>
<keyword evidence="2" id="KW-0378">Hydrolase</keyword>
<gene>
    <name evidence="7" type="ORF">Fcan01_03071</name>
</gene>
<dbReference type="Pfam" id="PF21365">
    <property type="entry name" value="Glyco_hydro_31_3rd"/>
    <property type="match status" value="1"/>
</dbReference>
<feature type="region of interest" description="Disordered" evidence="3">
    <location>
        <begin position="469"/>
        <end position="489"/>
    </location>
</feature>
<dbReference type="InterPro" id="IPR050985">
    <property type="entry name" value="Alpha-glycosidase_related"/>
</dbReference>
<feature type="compositionally biased region" description="Polar residues" evidence="3">
    <location>
        <begin position="475"/>
        <end position="487"/>
    </location>
</feature>
<evidence type="ECO:0000259" key="5">
    <source>
        <dbReference type="Pfam" id="PF01055"/>
    </source>
</evidence>
<dbReference type="Gene3D" id="2.60.40.1180">
    <property type="entry name" value="Golgi alpha-mannosidase II"/>
    <property type="match status" value="1"/>
</dbReference>
<dbReference type="InterPro" id="IPR000322">
    <property type="entry name" value="Glyco_hydro_31_TIM"/>
</dbReference>
<feature type="region of interest" description="Disordered" evidence="3">
    <location>
        <begin position="176"/>
        <end position="203"/>
    </location>
</feature>
<reference evidence="7 8" key="1">
    <citation type="submission" date="2015-12" db="EMBL/GenBank/DDBJ databases">
        <title>The genome of Folsomia candida.</title>
        <authorList>
            <person name="Faddeeva A."/>
            <person name="Derks M.F."/>
            <person name="Anvar Y."/>
            <person name="Smit S."/>
            <person name="Van Straalen N."/>
            <person name="Roelofs D."/>
        </authorList>
    </citation>
    <scope>NUCLEOTIDE SEQUENCE [LARGE SCALE GENOMIC DNA]</scope>
    <source>
        <strain evidence="7 8">VU population</strain>
        <tissue evidence="7">Whole body</tissue>
    </source>
</reference>
<accession>A0A226F3R7</accession>
<feature type="compositionally biased region" description="Acidic residues" evidence="3">
    <location>
        <begin position="100"/>
        <end position="109"/>
    </location>
</feature>
<dbReference type="GO" id="GO:0005975">
    <property type="term" value="P:carbohydrate metabolic process"/>
    <property type="evidence" value="ECO:0007669"/>
    <property type="project" value="InterPro"/>
</dbReference>
<dbReference type="InterPro" id="IPR048395">
    <property type="entry name" value="Glyco_hydro_31_C"/>
</dbReference>
<evidence type="ECO:0000313" key="8">
    <source>
        <dbReference type="Proteomes" id="UP000198287"/>
    </source>
</evidence>
<keyword evidence="4" id="KW-0812">Transmembrane</keyword>
<dbReference type="Proteomes" id="UP000198287">
    <property type="component" value="Unassembled WGS sequence"/>
</dbReference>
<dbReference type="Gene3D" id="3.20.20.80">
    <property type="entry name" value="Glycosidases"/>
    <property type="match status" value="1"/>
</dbReference>
<evidence type="ECO:0000313" key="7">
    <source>
        <dbReference type="EMBL" id="OXA64423.1"/>
    </source>
</evidence>
<dbReference type="SUPFAM" id="SSF51445">
    <property type="entry name" value="(Trans)glycosidases"/>
    <property type="match status" value="1"/>
</dbReference>
<dbReference type="OrthoDB" id="10070917at2759"/>
<comment type="caution">
    <text evidence="7">The sequence shown here is derived from an EMBL/GenBank/DDBJ whole genome shotgun (WGS) entry which is preliminary data.</text>
</comment>
<feature type="domain" description="Glycosyl hydrolase family 31 C-terminal" evidence="6">
    <location>
        <begin position="868"/>
        <end position="950"/>
    </location>
</feature>